<proteinExistence type="predicted"/>
<dbReference type="FunCoup" id="A0A482WZN0">
    <property type="interactions" value="1499"/>
</dbReference>
<dbReference type="EMBL" id="QKKF02021189">
    <property type="protein sequence ID" value="RZF38933.1"/>
    <property type="molecule type" value="Genomic_DNA"/>
</dbReference>
<dbReference type="InParanoid" id="A0A482WZN0"/>
<dbReference type="Proteomes" id="UP000291343">
    <property type="component" value="Unassembled WGS sequence"/>
</dbReference>
<dbReference type="GO" id="GO:0018279">
    <property type="term" value="P:protein N-linked glycosylation via asparagine"/>
    <property type="evidence" value="ECO:0007669"/>
    <property type="project" value="TreeGrafter"/>
</dbReference>
<evidence type="ECO:0000256" key="1">
    <source>
        <dbReference type="ARBA" id="ARBA00001913"/>
    </source>
</evidence>
<evidence type="ECO:0000256" key="2">
    <source>
        <dbReference type="ARBA" id="ARBA00045874"/>
    </source>
</evidence>
<dbReference type="Pfam" id="PF06427">
    <property type="entry name" value="UDP-g_GGTase"/>
    <property type="match status" value="1"/>
</dbReference>
<accession>A0A482WZN0</accession>
<dbReference type="GO" id="GO:0051082">
    <property type="term" value="F:unfolded protein binding"/>
    <property type="evidence" value="ECO:0007669"/>
    <property type="project" value="TreeGrafter"/>
</dbReference>
<dbReference type="AlphaFoldDB" id="A0A482WZN0"/>
<name>A0A482WZN0_LAOST</name>
<dbReference type="OrthoDB" id="27683at2759"/>
<sequence>MISDSSLFVLLPVSSTSQPPSPAHSSADPKWQAPAFDITVIVDPVSRGAQKIGPILSVLRQVVNCDIRIFLNCVEKNSDMPLKSFYRYVLEPEVQFTADGHLAAGPYAKFTNMPGAPLLTQNMHVPENWLVESIVSPYDLDNIRLEEVQSVVHSQFELEHLLLEGHCFEATMGNPPRGLQITLGTESEPVVVDTIVMANLGYFQLKANPGAWILRLRQGRSSEIFDITSHEGSDTPVNSTDIKVLISSFRSHVLKLRVTKKPDKIGMDLLGEDDDSQPGLWNSITSTFGSSKEEQVEAETINIFSVASGHLYERFLRIMMLSVLKNTKSPVKFWFLKNYLSPTFKDFLPRMAKEYGFQYELVQYKWPRWLHQQTEKQRIIWGYKILFLDVLFPLDVKKIIFVDADQVVRADMKELVDLDLGGAPYGYTPFCESRTTMDGFRFWKHGYWRNHLQGRRYHISALYVVDLRRLEAWLLAKSLARQTLPY</sequence>
<protein>
    <recommendedName>
        <fullName evidence="4">Glucosyltransferase 24 catalytic domain-containing protein</fullName>
    </recommendedName>
</protein>
<comment type="cofactor">
    <cofactor evidence="1">
        <name>Ca(2+)</name>
        <dbReference type="ChEBI" id="CHEBI:29108"/>
    </cofactor>
</comment>
<dbReference type="GO" id="GO:0005783">
    <property type="term" value="C:endoplasmic reticulum"/>
    <property type="evidence" value="ECO:0007669"/>
    <property type="project" value="TreeGrafter"/>
</dbReference>
<dbReference type="SMR" id="A0A482WZN0"/>
<dbReference type="PANTHER" id="PTHR11226:SF0">
    <property type="entry name" value="UDP-GLUCOSE:GLYCOPROTEIN GLUCOSYLTRANSFERASE"/>
    <property type="match status" value="1"/>
</dbReference>
<dbReference type="GO" id="GO:0003980">
    <property type="term" value="F:UDP-glucose:glycoprotein glucosyltransferase activity"/>
    <property type="evidence" value="ECO:0007669"/>
    <property type="project" value="InterPro"/>
</dbReference>
<dbReference type="InterPro" id="IPR009448">
    <property type="entry name" value="UDP-g_GGtrans"/>
</dbReference>
<evidence type="ECO:0000256" key="3">
    <source>
        <dbReference type="ARBA" id="ARBA00048456"/>
    </source>
</evidence>
<dbReference type="InterPro" id="IPR040497">
    <property type="entry name" value="Glyco_transf_24"/>
</dbReference>
<dbReference type="Gene3D" id="3.90.550.10">
    <property type="entry name" value="Spore Coat Polysaccharide Biosynthesis Protein SpsA, Chain A"/>
    <property type="match status" value="1"/>
</dbReference>
<comment type="caution">
    <text evidence="5">The sequence shown here is derived from an EMBL/GenBank/DDBJ whole genome shotgun (WGS) entry which is preliminary data.</text>
</comment>
<dbReference type="STRING" id="195883.A0A482WZN0"/>
<evidence type="ECO:0000313" key="6">
    <source>
        <dbReference type="Proteomes" id="UP000291343"/>
    </source>
</evidence>
<dbReference type="PANTHER" id="PTHR11226">
    <property type="entry name" value="UDP-GLUCOSE GLYCOPROTEIN:GLUCOSYLTRANSFERASE"/>
    <property type="match status" value="1"/>
</dbReference>
<dbReference type="InterPro" id="IPR029044">
    <property type="entry name" value="Nucleotide-diphossugar_trans"/>
</dbReference>
<gene>
    <name evidence="5" type="ORF">LSTR_LSTR015704</name>
</gene>
<comment type="function">
    <text evidence="2">Recognizes glycoproteins with minor folding defects. Reglucosylates single N-glycans near the misfolded part of the protein, thus providing quality control for protein folding in the endoplasmic reticulum. Reglucosylated proteins are recognized by calreticulin for recycling to the endoplasmic reticulum and refolding or degradation.</text>
</comment>
<feature type="domain" description="Glucosyltransferase 24 catalytic" evidence="4">
    <location>
        <begin position="301"/>
        <end position="473"/>
    </location>
</feature>
<keyword evidence="6" id="KW-1185">Reference proteome</keyword>
<comment type="catalytic activity">
    <reaction evidence="3">
        <text>N(4)-(alpha-D-Man-(1-&gt;2)-alpha-D-Man-(1-&gt;2)-alpha-D-Man-(1-&gt;3)-[alpha-D-Man-(1-&gt;2)-alpha-D-Man-(1-&gt;3)-[alpha-D-Man-(1-&gt;2)-alpha-D-Man-(1-&gt;6)]-alpha-D-Man-(1-&gt;6)]-beta-D-Man-(1-&gt;4)-beta-D-GlcNAc-(1-&gt;4)-beta-D-GlcNAc)-L-asparaginyl-[protein] (N-glucan mannose isomer 9A1,2,3B1,2,3) + UDP-alpha-D-glucose = N(4)-(alpha-D-Glc-(1-&gt;3)-alpha-D-Man-(1-&gt;2)-alpha-D-Man-(1-&gt;2)-alpha-D-Man-(1-&gt;3)-[alpha-D-Man-(1-&gt;2)-alpha-D-Man-(1-&gt;3)-[alpha-D-Man-(1-&gt;2)-alpha-D-Man-(1-&gt;6)]-alpha-D-Man-(1-&gt;6)]-beta-D-Man-(1-&gt;4)-beta-D-GlcNAc-(1-&gt;4)-beta-D-GlcNAc)-L-asparaginyl-[protein] + UDP + H(+)</text>
        <dbReference type="Rhea" id="RHEA:61304"/>
        <dbReference type="Rhea" id="RHEA-COMP:14356"/>
        <dbReference type="Rhea" id="RHEA-COMP:14357"/>
        <dbReference type="ChEBI" id="CHEBI:15378"/>
        <dbReference type="ChEBI" id="CHEBI:58223"/>
        <dbReference type="ChEBI" id="CHEBI:58885"/>
        <dbReference type="ChEBI" id="CHEBI:59080"/>
        <dbReference type="ChEBI" id="CHEBI:139493"/>
    </reaction>
</comment>
<dbReference type="GO" id="GO:0036503">
    <property type="term" value="P:ERAD pathway"/>
    <property type="evidence" value="ECO:0007669"/>
    <property type="project" value="TreeGrafter"/>
</dbReference>
<dbReference type="SUPFAM" id="SSF53448">
    <property type="entry name" value="Nucleotide-diphospho-sugar transferases"/>
    <property type="match status" value="1"/>
</dbReference>
<dbReference type="Pfam" id="PF18404">
    <property type="entry name" value="Glyco_transf_24"/>
    <property type="match status" value="1"/>
</dbReference>
<evidence type="ECO:0000259" key="4">
    <source>
        <dbReference type="Pfam" id="PF18404"/>
    </source>
</evidence>
<evidence type="ECO:0000313" key="5">
    <source>
        <dbReference type="EMBL" id="RZF38933.1"/>
    </source>
</evidence>
<organism evidence="5 6">
    <name type="scientific">Laodelphax striatellus</name>
    <name type="common">Small brown planthopper</name>
    <name type="synonym">Delphax striatella</name>
    <dbReference type="NCBI Taxonomy" id="195883"/>
    <lineage>
        <taxon>Eukaryota</taxon>
        <taxon>Metazoa</taxon>
        <taxon>Ecdysozoa</taxon>
        <taxon>Arthropoda</taxon>
        <taxon>Hexapoda</taxon>
        <taxon>Insecta</taxon>
        <taxon>Pterygota</taxon>
        <taxon>Neoptera</taxon>
        <taxon>Paraneoptera</taxon>
        <taxon>Hemiptera</taxon>
        <taxon>Auchenorrhyncha</taxon>
        <taxon>Fulgoroidea</taxon>
        <taxon>Delphacidae</taxon>
        <taxon>Criomorphinae</taxon>
        <taxon>Laodelphax</taxon>
    </lineage>
</organism>
<reference evidence="5 6" key="1">
    <citation type="journal article" date="2017" name="Gigascience">
        <title>Genome sequence of the small brown planthopper, Laodelphax striatellus.</title>
        <authorList>
            <person name="Zhu J."/>
            <person name="Jiang F."/>
            <person name="Wang X."/>
            <person name="Yang P."/>
            <person name="Bao Y."/>
            <person name="Zhao W."/>
            <person name="Wang W."/>
            <person name="Lu H."/>
            <person name="Wang Q."/>
            <person name="Cui N."/>
            <person name="Li J."/>
            <person name="Chen X."/>
            <person name="Luo L."/>
            <person name="Yu J."/>
            <person name="Kang L."/>
            <person name="Cui F."/>
        </authorList>
    </citation>
    <scope>NUCLEOTIDE SEQUENCE [LARGE SCALE GENOMIC DNA]</scope>
    <source>
        <strain evidence="5">Lst14</strain>
    </source>
</reference>
<dbReference type="FunFam" id="3.90.550.10:FF:000375">
    <property type="entry name" value="UDP-glucose glycoprotein glucosyltransferase 1"/>
    <property type="match status" value="1"/>
</dbReference>